<keyword evidence="1" id="KW-0472">Membrane</keyword>
<evidence type="ECO:0000313" key="3">
    <source>
        <dbReference type="Proteomes" id="UP000247823"/>
    </source>
</evidence>
<feature type="transmembrane region" description="Helical" evidence="1">
    <location>
        <begin position="29"/>
        <end position="48"/>
    </location>
</feature>
<feature type="transmembrane region" description="Helical" evidence="1">
    <location>
        <begin position="5"/>
        <end position="23"/>
    </location>
</feature>
<accession>A0ABX5NK39</accession>
<name>A0ABX5NK39_SERMA</name>
<keyword evidence="1" id="KW-1133">Transmembrane helix</keyword>
<sequence>MLNHIYGIIGIMGTLVTIATSYIRNQDWSQWLLVCSGWLAALMVGWFTHRTINALSNNHKDVIISNDGVKQKLIDKNRVLTEQLAHAIEQKEKIEGIAAYLANQNPQIDAMPRAIARQEHTEPGGS</sequence>
<proteinExistence type="predicted"/>
<dbReference type="EMBL" id="QJQB01000162">
    <property type="protein sequence ID" value="PYA70967.1"/>
    <property type="molecule type" value="Genomic_DNA"/>
</dbReference>
<dbReference type="RefSeq" id="WP_094461034.1">
    <property type="nucleotide sequence ID" value="NZ_JAIHML010000245.1"/>
</dbReference>
<dbReference type="Proteomes" id="UP000247823">
    <property type="component" value="Unassembled WGS sequence"/>
</dbReference>
<evidence type="ECO:0000313" key="2">
    <source>
        <dbReference type="EMBL" id="PYA70967.1"/>
    </source>
</evidence>
<keyword evidence="1" id="KW-0812">Transmembrane</keyword>
<keyword evidence="3" id="KW-1185">Reference proteome</keyword>
<organism evidence="2 3">
    <name type="scientific">Serratia marcescens</name>
    <dbReference type="NCBI Taxonomy" id="615"/>
    <lineage>
        <taxon>Bacteria</taxon>
        <taxon>Pseudomonadati</taxon>
        <taxon>Pseudomonadota</taxon>
        <taxon>Gammaproteobacteria</taxon>
        <taxon>Enterobacterales</taxon>
        <taxon>Yersiniaceae</taxon>
        <taxon>Serratia</taxon>
    </lineage>
</organism>
<evidence type="ECO:0000256" key="1">
    <source>
        <dbReference type="SAM" id="Phobius"/>
    </source>
</evidence>
<gene>
    <name evidence="2" type="ORF">DMW51_07165</name>
</gene>
<comment type="caution">
    <text evidence="2">The sequence shown here is derived from an EMBL/GenBank/DDBJ whole genome shotgun (WGS) entry which is preliminary data.</text>
</comment>
<protein>
    <submittedName>
        <fullName evidence="2">Protein gop</fullName>
    </submittedName>
</protein>
<reference evidence="2" key="2">
    <citation type="submission" date="2018-06" db="EMBL/GenBank/DDBJ databases">
        <authorList>
            <person name="Martins R.C."/>
            <person name="Perdigao-Neto L.V."/>
            <person name="Costa S.F."/>
            <person name="Levin A.S.S."/>
        </authorList>
    </citation>
    <scope>NUCLEOTIDE SEQUENCE</scope>
    <source>
        <strain evidence="2">1283</strain>
    </source>
</reference>
<reference evidence="2" key="1">
    <citation type="submission" date="2018-06" db="EMBL/GenBank/DDBJ databases">
        <title>Serratia marcescens genome sequencing and assembly.</title>
        <authorList>
            <person name="Martins R.C.R."/>
            <person name="Perdigao-Neto L.V."/>
            <person name="Costa S.F."/>
            <person name="Levin A.S.S."/>
        </authorList>
    </citation>
    <scope>NUCLEOTIDE SEQUENCE</scope>
    <source>
        <strain evidence="2">1283</strain>
    </source>
</reference>